<keyword evidence="4" id="KW-0029">Amino-acid transport</keyword>
<feature type="transmembrane region" description="Helical" evidence="7">
    <location>
        <begin position="197"/>
        <end position="218"/>
    </location>
</feature>
<proteinExistence type="predicted"/>
<feature type="transmembrane region" description="Helical" evidence="7">
    <location>
        <begin position="238"/>
        <end position="259"/>
    </location>
</feature>
<evidence type="ECO:0000256" key="3">
    <source>
        <dbReference type="ARBA" id="ARBA00022692"/>
    </source>
</evidence>
<dbReference type="Gramene" id="AUR62043652-RA">
    <property type="protein sequence ID" value="AUR62043652-RA:cds"/>
    <property type="gene ID" value="AUR62043652"/>
</dbReference>
<evidence type="ECO:0000259" key="8">
    <source>
        <dbReference type="Pfam" id="PF01490"/>
    </source>
</evidence>
<reference evidence="9" key="2">
    <citation type="submission" date="2021-03" db="UniProtKB">
        <authorList>
            <consortium name="EnsemblPlants"/>
        </authorList>
    </citation>
    <scope>IDENTIFICATION</scope>
</reference>
<dbReference type="Pfam" id="PF01490">
    <property type="entry name" value="Aa_trans"/>
    <property type="match status" value="2"/>
</dbReference>
<reference evidence="9" key="1">
    <citation type="journal article" date="2017" name="Nature">
        <title>The genome of Chenopodium quinoa.</title>
        <authorList>
            <person name="Jarvis D.E."/>
            <person name="Ho Y.S."/>
            <person name="Lightfoot D.J."/>
            <person name="Schmoeckel S.M."/>
            <person name="Li B."/>
            <person name="Borm T.J.A."/>
            <person name="Ohyanagi H."/>
            <person name="Mineta K."/>
            <person name="Michell C.T."/>
            <person name="Saber N."/>
            <person name="Kharbatia N.M."/>
            <person name="Rupper R.R."/>
            <person name="Sharp A.R."/>
            <person name="Dally N."/>
            <person name="Boughton B.A."/>
            <person name="Woo Y.H."/>
            <person name="Gao G."/>
            <person name="Schijlen E.G.W.M."/>
            <person name="Guo X."/>
            <person name="Momin A.A."/>
            <person name="Negrao S."/>
            <person name="Al-Babili S."/>
            <person name="Gehring C."/>
            <person name="Roessner U."/>
            <person name="Jung C."/>
            <person name="Murphy K."/>
            <person name="Arold S.T."/>
            <person name="Gojobori T."/>
            <person name="van der Linden C.G."/>
            <person name="van Loo E.N."/>
            <person name="Jellen E.N."/>
            <person name="Maughan P.J."/>
            <person name="Tester M."/>
        </authorList>
    </citation>
    <scope>NUCLEOTIDE SEQUENCE [LARGE SCALE GENOMIC DNA]</scope>
    <source>
        <strain evidence="9">cv. PI 614886</strain>
    </source>
</reference>
<evidence type="ECO:0000256" key="2">
    <source>
        <dbReference type="ARBA" id="ARBA00022448"/>
    </source>
</evidence>
<feature type="transmembrane region" description="Helical" evidence="7">
    <location>
        <begin position="138"/>
        <end position="161"/>
    </location>
</feature>
<organism evidence="9 10">
    <name type="scientific">Chenopodium quinoa</name>
    <name type="common">Quinoa</name>
    <dbReference type="NCBI Taxonomy" id="63459"/>
    <lineage>
        <taxon>Eukaryota</taxon>
        <taxon>Viridiplantae</taxon>
        <taxon>Streptophyta</taxon>
        <taxon>Embryophyta</taxon>
        <taxon>Tracheophyta</taxon>
        <taxon>Spermatophyta</taxon>
        <taxon>Magnoliopsida</taxon>
        <taxon>eudicotyledons</taxon>
        <taxon>Gunneridae</taxon>
        <taxon>Pentapetalae</taxon>
        <taxon>Caryophyllales</taxon>
        <taxon>Chenopodiaceae</taxon>
        <taxon>Chenopodioideae</taxon>
        <taxon>Atripliceae</taxon>
        <taxon>Chenopodium</taxon>
    </lineage>
</organism>
<keyword evidence="3 7" id="KW-0812">Transmembrane</keyword>
<dbReference type="GO" id="GO:0016020">
    <property type="term" value="C:membrane"/>
    <property type="evidence" value="ECO:0007669"/>
    <property type="project" value="UniProtKB-SubCell"/>
</dbReference>
<evidence type="ECO:0000256" key="7">
    <source>
        <dbReference type="SAM" id="Phobius"/>
    </source>
</evidence>
<keyword evidence="10" id="KW-1185">Reference proteome</keyword>
<evidence type="ECO:0000313" key="9">
    <source>
        <dbReference type="EnsemblPlants" id="AUR62043652-RA:cds"/>
    </source>
</evidence>
<dbReference type="AlphaFoldDB" id="A0A803NC38"/>
<protein>
    <recommendedName>
        <fullName evidence="8">Amino acid transporter transmembrane domain-containing protein</fullName>
    </recommendedName>
</protein>
<evidence type="ECO:0000256" key="1">
    <source>
        <dbReference type="ARBA" id="ARBA00004370"/>
    </source>
</evidence>
<accession>A0A803NC38</accession>
<evidence type="ECO:0000256" key="5">
    <source>
        <dbReference type="ARBA" id="ARBA00022989"/>
    </source>
</evidence>
<feature type="transmembrane region" description="Helical" evidence="7">
    <location>
        <begin position="12"/>
        <end position="45"/>
    </location>
</feature>
<keyword evidence="6 7" id="KW-0472">Membrane</keyword>
<evidence type="ECO:0000256" key="6">
    <source>
        <dbReference type="ARBA" id="ARBA00023136"/>
    </source>
</evidence>
<comment type="subcellular location">
    <subcellularLocation>
        <location evidence="1">Membrane</location>
    </subcellularLocation>
</comment>
<dbReference type="GO" id="GO:0006865">
    <property type="term" value="P:amino acid transport"/>
    <property type="evidence" value="ECO:0007669"/>
    <property type="project" value="UniProtKB-KW"/>
</dbReference>
<keyword evidence="2" id="KW-0813">Transport</keyword>
<dbReference type="EnsemblPlants" id="AUR62043652-RA">
    <property type="protein sequence ID" value="AUR62043652-RA:cds"/>
    <property type="gene ID" value="AUR62043652"/>
</dbReference>
<name>A0A803NC38_CHEQI</name>
<dbReference type="PANTHER" id="PTHR48017">
    <property type="entry name" value="OS05G0424000 PROTEIN-RELATED"/>
    <property type="match status" value="1"/>
</dbReference>
<keyword evidence="5 7" id="KW-1133">Transmembrane helix</keyword>
<dbReference type="InterPro" id="IPR013057">
    <property type="entry name" value="AA_transpt_TM"/>
</dbReference>
<evidence type="ECO:0000256" key="4">
    <source>
        <dbReference type="ARBA" id="ARBA00022970"/>
    </source>
</evidence>
<sequence>MDCKCTYYNSNYRLLVFLSLAWATAQLGWLGGIATLLIFSGIMLYTSNLLADSYRTPDPITGKRNYTYMDEVQANLGKFSCIACGILQYANLTGQSKNQIASTKKGHAASCKFSNNPYMIGFGICEIFLSQIPNFHELTWLSTIAAIMSFAYSSIGVGLALERIISGKGGKTSLTGVEIGVDTLQSRPAENKVMKKANAISMLTTTVFYMMCGCLGYAAFGNDAPGNMLTGFGFYEPFWLIDLANIFIVIHIVGAYQVLAQPVYKMIESFAINKWPNSFFVKAEYPIRIGNKTVLSFNSLRLVGKNNICNFCNHSVHGNALLQRRHCILRSTRVLAFSRVLSNSNAHCSTQDQTMDIQVVYTTTSQLSLFGCFVSSSRCFNSRISESLRTAKLFQFKE</sequence>
<dbReference type="Proteomes" id="UP000596660">
    <property type="component" value="Unplaced"/>
</dbReference>
<feature type="domain" description="Amino acid transporter transmembrane" evidence="8">
    <location>
        <begin position="17"/>
        <end position="165"/>
    </location>
</feature>
<feature type="domain" description="Amino acid transporter transmembrane" evidence="8">
    <location>
        <begin position="182"/>
        <end position="301"/>
    </location>
</feature>
<evidence type="ECO:0000313" key="10">
    <source>
        <dbReference type="Proteomes" id="UP000596660"/>
    </source>
</evidence>